<evidence type="ECO:0000256" key="1">
    <source>
        <dbReference type="ARBA" id="ARBA00001913"/>
    </source>
</evidence>
<comment type="subunit">
    <text evidence="2">Monomer.</text>
</comment>
<evidence type="ECO:0000259" key="4">
    <source>
        <dbReference type="Pfam" id="PF07971"/>
    </source>
</evidence>
<dbReference type="GO" id="GO:0005975">
    <property type="term" value="P:carbohydrate metabolic process"/>
    <property type="evidence" value="ECO:0007669"/>
    <property type="project" value="InterPro"/>
</dbReference>
<dbReference type="Pfam" id="PF07971">
    <property type="entry name" value="Glyco_hydro_92"/>
    <property type="match status" value="1"/>
</dbReference>
<keyword evidence="3" id="KW-0106">Calcium</keyword>
<reference evidence="7" key="1">
    <citation type="submission" date="2016-10" db="EMBL/GenBank/DDBJ databases">
        <authorList>
            <person name="Varghese N."/>
            <person name="Submissions S."/>
        </authorList>
    </citation>
    <scope>NUCLEOTIDE SEQUENCE [LARGE SCALE GENOMIC DNA]</scope>
    <source>
        <strain evidence="7">DSM 24499</strain>
    </source>
</reference>
<dbReference type="GO" id="GO:0005829">
    <property type="term" value="C:cytosol"/>
    <property type="evidence" value="ECO:0007669"/>
    <property type="project" value="TreeGrafter"/>
</dbReference>
<dbReference type="FunFam" id="1.20.1050.60:FF:000001">
    <property type="entry name" value="Putative alpha-1,2-mannosidase"/>
    <property type="match status" value="1"/>
</dbReference>
<accession>A0A1I1GDQ3</accession>
<dbReference type="InterPro" id="IPR050883">
    <property type="entry name" value="PNGase"/>
</dbReference>
<sequence>MTISSFKNKTQLKKGVRLLGAGILLSSLSLYTSCKDAEAEENSVSVSKIKDAKDFAQYVDPMIGTAKMGHTYPGATVPFGSVQLSPDTDTIPYAVDGHYNPDVYKYCAGYQYEDKTIVGFSHTHFSGTGHSDLGDFLIMPTIGDLKLNPGTATNPESGYRSRFSHDKENAEAGYYSVMLDDYNIKAEMTATSRVGMHQYSFPEAEDAHIVFDLMHGIYNYDDKNVWTFVRVENDTLVTGYRQTNGWARTRRVYFAMSFSKPIKDYGRARYDRQPYGGFWGKFDQSKNFPEIAGEKIRMYFNFDLEPQEKLKVKMAISPVSSKGALTNMKEETPHWDFEQVKADAKANWNRELNKVQLSSEDEDELTNFYTAMYHAFLGPTEYMDTDGKYMGLDMNVHEADGFTNYTSFSLWDTYRALHPLFNVLQPERNADMAESMMAHYDQSVHTMLPVWSHYANENWCMIGYHSASVLADAIVKGNADFDQEHALKAMVNTARTRYYDGLGYYMDMGYVPEDKNGSSVSKTLEYAYDDWAIAQAAKKLGKTEIYEEFIKRAENYKNVYDAKTGFMRPKLSDGTFKKDFDELNTHGQGFIEGNSWNYSLYVPHAPAEMIEMMGGKDQFSQHLDSLFTMELPDKYFENTEDISREGIIGNYVHGNEPSHHVAYLYNWTNTPWKSQDKIRMILDMKYQTGSDGLSGNDDFGQMSAWYIFSSLGFYPVAPGSVDYALGSPAVKDASINLDNGNTFRVIAENQSKENVYVEKVELNGEELTKPFISHDNVMNGGELKFYMTSKPNTDLFIN</sequence>
<dbReference type="AlphaFoldDB" id="A0A1I1GDQ3"/>
<dbReference type="PANTHER" id="PTHR12143:SF39">
    <property type="entry name" value="SECRETED PROTEIN"/>
    <property type="match status" value="1"/>
</dbReference>
<dbReference type="InterPro" id="IPR012939">
    <property type="entry name" value="Glyco_hydro_92"/>
</dbReference>
<dbReference type="Proteomes" id="UP000199438">
    <property type="component" value="Unassembled WGS sequence"/>
</dbReference>
<dbReference type="GO" id="GO:0000224">
    <property type="term" value="F:peptide-N4-(N-acetyl-beta-glucosaminyl)asparagine amidase activity"/>
    <property type="evidence" value="ECO:0007669"/>
    <property type="project" value="TreeGrafter"/>
</dbReference>
<gene>
    <name evidence="6" type="ORF">SAMN04487907_102143</name>
</gene>
<dbReference type="Gene3D" id="1.20.1050.60">
    <property type="entry name" value="alpha-1,2-mannosidase"/>
    <property type="match status" value="1"/>
</dbReference>
<evidence type="ECO:0000313" key="7">
    <source>
        <dbReference type="Proteomes" id="UP000199438"/>
    </source>
</evidence>
<dbReference type="SUPFAM" id="SSF48208">
    <property type="entry name" value="Six-hairpin glycosidases"/>
    <property type="match status" value="1"/>
</dbReference>
<dbReference type="OrthoDB" id="9804511at2"/>
<dbReference type="Gene3D" id="3.30.2080.10">
    <property type="entry name" value="GH92 mannosidase domain"/>
    <property type="match status" value="1"/>
</dbReference>
<dbReference type="RefSeq" id="WP_092540959.1">
    <property type="nucleotide sequence ID" value="NZ_FOKV01000002.1"/>
</dbReference>
<dbReference type="InterPro" id="IPR008928">
    <property type="entry name" value="6-hairpin_glycosidase_sf"/>
</dbReference>
<dbReference type="InterPro" id="IPR041371">
    <property type="entry name" value="GH92_N"/>
</dbReference>
<keyword evidence="7" id="KW-1185">Reference proteome</keyword>
<evidence type="ECO:0000256" key="3">
    <source>
        <dbReference type="ARBA" id="ARBA00022837"/>
    </source>
</evidence>
<protein>
    <submittedName>
        <fullName evidence="6">Alpha-1,2-mannosidase, putative</fullName>
    </submittedName>
</protein>
<evidence type="ECO:0000259" key="5">
    <source>
        <dbReference type="Pfam" id="PF17678"/>
    </source>
</evidence>
<dbReference type="NCBIfam" id="TIGR01180">
    <property type="entry name" value="aman2_put"/>
    <property type="match status" value="1"/>
</dbReference>
<evidence type="ECO:0000313" key="6">
    <source>
        <dbReference type="EMBL" id="SFC07230.1"/>
    </source>
</evidence>
<name>A0A1I1GDQ3_9FLAO</name>
<dbReference type="InterPro" id="IPR014718">
    <property type="entry name" value="GH-type_carb-bd"/>
</dbReference>
<dbReference type="GO" id="GO:0030246">
    <property type="term" value="F:carbohydrate binding"/>
    <property type="evidence" value="ECO:0007669"/>
    <property type="project" value="InterPro"/>
</dbReference>
<feature type="domain" description="Glycosyl hydrolase family 92" evidence="4">
    <location>
        <begin position="324"/>
        <end position="788"/>
    </location>
</feature>
<comment type="cofactor">
    <cofactor evidence="1">
        <name>Ca(2+)</name>
        <dbReference type="ChEBI" id="CHEBI:29108"/>
    </cofactor>
</comment>
<dbReference type="FunFam" id="3.30.2080.10:FF:000001">
    <property type="entry name" value="Alpha-1,2-mannosidase subfamily"/>
    <property type="match status" value="1"/>
</dbReference>
<evidence type="ECO:0000256" key="2">
    <source>
        <dbReference type="ARBA" id="ARBA00011245"/>
    </source>
</evidence>
<dbReference type="EMBL" id="FOKV01000002">
    <property type="protein sequence ID" value="SFC07230.1"/>
    <property type="molecule type" value="Genomic_DNA"/>
</dbReference>
<dbReference type="Gene3D" id="1.20.1610.10">
    <property type="entry name" value="alpha-1,2-mannosidases domains"/>
    <property type="match status" value="1"/>
</dbReference>
<dbReference type="STRING" id="1334022.SAMN04487907_102143"/>
<dbReference type="Gene3D" id="2.70.98.10">
    <property type="match status" value="1"/>
</dbReference>
<dbReference type="PANTHER" id="PTHR12143">
    <property type="entry name" value="PEPTIDE N-GLYCANASE PNGASE -RELATED"/>
    <property type="match status" value="1"/>
</dbReference>
<dbReference type="InterPro" id="IPR005887">
    <property type="entry name" value="GH92_a_mannosidase_put"/>
</dbReference>
<proteinExistence type="predicted"/>
<organism evidence="6 7">
    <name type="scientific">Zunongwangia mangrovi</name>
    <dbReference type="NCBI Taxonomy" id="1334022"/>
    <lineage>
        <taxon>Bacteria</taxon>
        <taxon>Pseudomonadati</taxon>
        <taxon>Bacteroidota</taxon>
        <taxon>Flavobacteriia</taxon>
        <taxon>Flavobacteriales</taxon>
        <taxon>Flavobacteriaceae</taxon>
        <taxon>Zunongwangia</taxon>
    </lineage>
</organism>
<dbReference type="GO" id="GO:0006516">
    <property type="term" value="P:glycoprotein catabolic process"/>
    <property type="evidence" value="ECO:0007669"/>
    <property type="project" value="TreeGrafter"/>
</dbReference>
<feature type="domain" description="Glycosyl hydrolase family 92 N-terminal" evidence="5">
    <location>
        <begin position="58"/>
        <end position="317"/>
    </location>
</feature>
<dbReference type="Pfam" id="PF17678">
    <property type="entry name" value="Glyco_hydro_92N"/>
    <property type="match status" value="1"/>
</dbReference>